<evidence type="ECO:0000313" key="3">
    <source>
        <dbReference type="Proteomes" id="UP000647860"/>
    </source>
</evidence>
<dbReference type="InterPro" id="IPR001466">
    <property type="entry name" value="Beta-lactam-related"/>
</dbReference>
<dbReference type="SUPFAM" id="SSF56601">
    <property type="entry name" value="beta-lactamase/transpeptidase-like"/>
    <property type="match status" value="1"/>
</dbReference>
<dbReference type="InterPro" id="IPR012338">
    <property type="entry name" value="Beta-lactam/transpept-like"/>
</dbReference>
<name>A0ABQ4IJ41_9ACTN</name>
<evidence type="ECO:0000259" key="1">
    <source>
        <dbReference type="Pfam" id="PF00144"/>
    </source>
</evidence>
<keyword evidence="3" id="KW-1185">Reference proteome</keyword>
<dbReference type="EMBL" id="BOPA01000034">
    <property type="protein sequence ID" value="GIJ17922.1"/>
    <property type="molecule type" value="Genomic_DNA"/>
</dbReference>
<sequence length="378" mass="42001">MPSISQQQSGNQVTSEVDAGLTRLVQKLSAKRGLHHVSLAVSSADGQRHWAGASGPEDTTEPQVRPEAPFFIASITKRFIVTLVLQAHERGELDLDAPISTYLPASVTTGLHVRRGVDRTAQITVRHLASHTSGLPDFLERRRGEPSLYRQIRAGQDIAWTFDDVLDITRNQQRPHFDPQDLNAPRQRARYSDTGYQLLLRILEAVTGRTFPDLLADRITGPLGLTGTWHPAAQPADPALPAPLPLHIRRRRVEVDKVIASADDLFSTTRDLLAFERALVAGEPFADPNTRHLLTERRNRLSNAPVLRYGLGTMFFKVNRLMSPLPKPVTLVGHSGSTGTWLFTCPELDLHLAGTVDQTEARSLPFRIMTACLRIWAR</sequence>
<reference evidence="2 3" key="1">
    <citation type="submission" date="2021-01" db="EMBL/GenBank/DDBJ databases">
        <title>Whole genome shotgun sequence of Verrucosispora gifhornensis NBRC 16317.</title>
        <authorList>
            <person name="Komaki H."/>
            <person name="Tamura T."/>
        </authorList>
    </citation>
    <scope>NUCLEOTIDE SEQUENCE [LARGE SCALE GENOMIC DNA]</scope>
    <source>
        <strain evidence="2 3">NBRC 16317</strain>
    </source>
</reference>
<proteinExistence type="predicted"/>
<dbReference type="InterPro" id="IPR050789">
    <property type="entry name" value="Diverse_Enzym_Activities"/>
</dbReference>
<gene>
    <name evidence="2" type="ORF">Vgi01_46060</name>
</gene>
<dbReference type="Proteomes" id="UP000647860">
    <property type="component" value="Unassembled WGS sequence"/>
</dbReference>
<accession>A0ABQ4IJ41</accession>
<dbReference type="RefSeq" id="WP_204292321.1">
    <property type="nucleotide sequence ID" value="NZ_BAAAGZ010000074.1"/>
</dbReference>
<dbReference type="Gene3D" id="3.40.710.10">
    <property type="entry name" value="DD-peptidase/beta-lactamase superfamily"/>
    <property type="match status" value="1"/>
</dbReference>
<feature type="domain" description="Beta-lactamase-related" evidence="1">
    <location>
        <begin position="22"/>
        <end position="353"/>
    </location>
</feature>
<dbReference type="Pfam" id="PF00144">
    <property type="entry name" value="Beta-lactamase"/>
    <property type="match status" value="1"/>
</dbReference>
<comment type="caution">
    <text evidence="2">The sequence shown here is derived from an EMBL/GenBank/DDBJ whole genome shotgun (WGS) entry which is preliminary data.</text>
</comment>
<protein>
    <submittedName>
        <fullName evidence="2">Serine hydrolase</fullName>
    </submittedName>
</protein>
<dbReference type="GO" id="GO:0016787">
    <property type="term" value="F:hydrolase activity"/>
    <property type="evidence" value="ECO:0007669"/>
    <property type="project" value="UniProtKB-KW"/>
</dbReference>
<keyword evidence="2" id="KW-0378">Hydrolase</keyword>
<dbReference type="PANTHER" id="PTHR43283">
    <property type="entry name" value="BETA-LACTAMASE-RELATED"/>
    <property type="match status" value="1"/>
</dbReference>
<organism evidence="2 3">
    <name type="scientific">Micromonospora gifhornensis</name>
    <dbReference type="NCBI Taxonomy" id="84594"/>
    <lineage>
        <taxon>Bacteria</taxon>
        <taxon>Bacillati</taxon>
        <taxon>Actinomycetota</taxon>
        <taxon>Actinomycetes</taxon>
        <taxon>Micromonosporales</taxon>
        <taxon>Micromonosporaceae</taxon>
        <taxon>Micromonospora</taxon>
    </lineage>
</organism>
<evidence type="ECO:0000313" key="2">
    <source>
        <dbReference type="EMBL" id="GIJ17922.1"/>
    </source>
</evidence>